<feature type="domain" description="C2H2-type" evidence="13">
    <location>
        <begin position="405"/>
        <end position="432"/>
    </location>
</feature>
<feature type="domain" description="C2H2-type" evidence="13">
    <location>
        <begin position="377"/>
        <end position="404"/>
    </location>
</feature>
<accession>A0A9P0FLH2</accession>
<feature type="domain" description="C2H2-type" evidence="13">
    <location>
        <begin position="599"/>
        <end position="621"/>
    </location>
</feature>
<evidence type="ECO:0000256" key="1">
    <source>
        <dbReference type="ARBA" id="ARBA00004123"/>
    </source>
</evidence>
<keyword evidence="7" id="KW-0805">Transcription regulation</keyword>
<dbReference type="Proteomes" id="UP001154078">
    <property type="component" value="Chromosome 7"/>
</dbReference>
<evidence type="ECO:0000256" key="2">
    <source>
        <dbReference type="ARBA" id="ARBA00006991"/>
    </source>
</evidence>
<evidence type="ECO:0000256" key="11">
    <source>
        <dbReference type="PROSITE-ProRule" id="PRU00042"/>
    </source>
</evidence>
<dbReference type="Pfam" id="PF00096">
    <property type="entry name" value="zf-C2H2"/>
    <property type="match status" value="10"/>
</dbReference>
<feature type="binding site" evidence="12">
    <location>
        <position position="29"/>
    </location>
    <ligand>
        <name>Zn(2+)</name>
        <dbReference type="ChEBI" id="CHEBI:29105"/>
    </ligand>
</feature>
<feature type="binding site" evidence="12">
    <location>
        <position position="26"/>
    </location>
    <ligand>
        <name>Zn(2+)</name>
        <dbReference type="ChEBI" id="CHEBI:29105"/>
    </ligand>
</feature>
<dbReference type="FunFam" id="3.30.160.60:FF:001157">
    <property type="entry name" value="Zinc finger protein 793"/>
    <property type="match status" value="1"/>
</dbReference>
<organism evidence="15 16">
    <name type="scientific">Brassicogethes aeneus</name>
    <name type="common">Rape pollen beetle</name>
    <name type="synonym">Meligethes aeneus</name>
    <dbReference type="NCBI Taxonomy" id="1431903"/>
    <lineage>
        <taxon>Eukaryota</taxon>
        <taxon>Metazoa</taxon>
        <taxon>Ecdysozoa</taxon>
        <taxon>Arthropoda</taxon>
        <taxon>Hexapoda</taxon>
        <taxon>Insecta</taxon>
        <taxon>Pterygota</taxon>
        <taxon>Neoptera</taxon>
        <taxon>Endopterygota</taxon>
        <taxon>Coleoptera</taxon>
        <taxon>Polyphaga</taxon>
        <taxon>Cucujiformia</taxon>
        <taxon>Nitidulidae</taxon>
        <taxon>Meligethinae</taxon>
        <taxon>Brassicogethes</taxon>
    </lineage>
</organism>
<dbReference type="GO" id="GO:0000785">
    <property type="term" value="C:chromatin"/>
    <property type="evidence" value="ECO:0007669"/>
    <property type="project" value="UniProtKB-ARBA"/>
</dbReference>
<dbReference type="GO" id="GO:0000981">
    <property type="term" value="F:DNA-binding transcription factor activity, RNA polymerase II-specific"/>
    <property type="evidence" value="ECO:0007669"/>
    <property type="project" value="TreeGrafter"/>
</dbReference>
<dbReference type="PANTHER" id="PTHR23235">
    <property type="entry name" value="KRUEPPEL-LIKE TRANSCRIPTION FACTOR"/>
    <property type="match status" value="1"/>
</dbReference>
<dbReference type="GO" id="GO:0003682">
    <property type="term" value="F:chromatin binding"/>
    <property type="evidence" value="ECO:0007669"/>
    <property type="project" value="UniProtKB-ARBA"/>
</dbReference>
<name>A0A9P0FLH2_BRAAE</name>
<dbReference type="InterPro" id="IPR013087">
    <property type="entry name" value="Znf_C2H2_type"/>
</dbReference>
<feature type="binding site" evidence="12">
    <location>
        <position position="72"/>
    </location>
    <ligand>
        <name>Zn(2+)</name>
        <dbReference type="ChEBI" id="CHEBI:29105"/>
    </ligand>
</feature>
<gene>
    <name evidence="15" type="ORF">MELIAE_LOCUS9997</name>
</gene>
<keyword evidence="3 12" id="KW-0479">Metal-binding</keyword>
<feature type="domain" description="C2H2-type" evidence="13">
    <location>
        <begin position="321"/>
        <end position="348"/>
    </location>
</feature>
<dbReference type="GO" id="GO:0000978">
    <property type="term" value="F:RNA polymerase II cis-regulatory region sequence-specific DNA binding"/>
    <property type="evidence" value="ECO:0007669"/>
    <property type="project" value="TreeGrafter"/>
</dbReference>
<feature type="binding site" evidence="12">
    <location>
        <position position="75"/>
    </location>
    <ligand>
        <name>Zn(2+)</name>
        <dbReference type="ChEBI" id="CHEBI:29105"/>
    </ligand>
</feature>
<keyword evidence="8" id="KW-0238">DNA-binding</keyword>
<dbReference type="FunFam" id="3.30.160.60:FF:001217">
    <property type="entry name" value="zinc finger protein 319"/>
    <property type="match status" value="1"/>
</dbReference>
<dbReference type="Pfam" id="PF13912">
    <property type="entry name" value="zf-C2H2_6"/>
    <property type="match status" value="1"/>
</dbReference>
<dbReference type="SUPFAM" id="SSF57667">
    <property type="entry name" value="beta-beta-alpha zinc fingers"/>
    <property type="match status" value="7"/>
</dbReference>
<dbReference type="FunFam" id="3.30.160.60:FF:001290">
    <property type="entry name" value="Zinc finger 45-like"/>
    <property type="match status" value="1"/>
</dbReference>
<dbReference type="FunFam" id="3.30.160.60:FF:000100">
    <property type="entry name" value="Zinc finger 45-like"/>
    <property type="match status" value="1"/>
</dbReference>
<dbReference type="GO" id="GO:0005634">
    <property type="term" value="C:nucleus"/>
    <property type="evidence" value="ECO:0007669"/>
    <property type="project" value="UniProtKB-SubCell"/>
</dbReference>
<dbReference type="FunFam" id="3.30.160.60:FF:001235">
    <property type="entry name" value="Si:ch211-119o8.6"/>
    <property type="match status" value="1"/>
</dbReference>
<evidence type="ECO:0000259" key="13">
    <source>
        <dbReference type="PROSITE" id="PS50157"/>
    </source>
</evidence>
<dbReference type="SMART" id="SM00868">
    <property type="entry name" value="zf-AD"/>
    <property type="match status" value="1"/>
</dbReference>
<evidence type="ECO:0000256" key="7">
    <source>
        <dbReference type="ARBA" id="ARBA00023015"/>
    </source>
</evidence>
<comment type="subcellular location">
    <subcellularLocation>
        <location evidence="1">Nucleus</location>
    </subcellularLocation>
</comment>
<feature type="domain" description="C2H2-type" evidence="13">
    <location>
        <begin position="349"/>
        <end position="376"/>
    </location>
</feature>
<feature type="domain" description="C2H2-type" evidence="13">
    <location>
        <begin position="488"/>
        <end position="515"/>
    </location>
</feature>
<comment type="similarity">
    <text evidence="2">Belongs to the krueppel C2H2-type zinc-finger protein family.</text>
</comment>
<dbReference type="InterPro" id="IPR036236">
    <property type="entry name" value="Znf_C2H2_sf"/>
</dbReference>
<keyword evidence="16" id="KW-1185">Reference proteome</keyword>
<feature type="domain" description="C2H2-type" evidence="13">
    <location>
        <begin position="460"/>
        <end position="487"/>
    </location>
</feature>
<evidence type="ECO:0000256" key="9">
    <source>
        <dbReference type="ARBA" id="ARBA00023163"/>
    </source>
</evidence>
<evidence type="ECO:0000256" key="8">
    <source>
        <dbReference type="ARBA" id="ARBA00023125"/>
    </source>
</evidence>
<dbReference type="PROSITE" id="PS50157">
    <property type="entry name" value="ZINC_FINGER_C2H2_2"/>
    <property type="match status" value="12"/>
</dbReference>
<evidence type="ECO:0000256" key="5">
    <source>
        <dbReference type="ARBA" id="ARBA00022771"/>
    </source>
</evidence>
<dbReference type="FunFam" id="3.30.160.60:FF:000193">
    <property type="entry name" value="Zinc finger protein 300"/>
    <property type="match status" value="3"/>
</dbReference>
<dbReference type="AlphaFoldDB" id="A0A9P0FLH2"/>
<feature type="domain" description="C2H2-type" evidence="13">
    <location>
        <begin position="433"/>
        <end position="460"/>
    </location>
</feature>
<dbReference type="GO" id="GO:0008270">
    <property type="term" value="F:zinc ion binding"/>
    <property type="evidence" value="ECO:0007669"/>
    <property type="project" value="UniProtKB-UniRule"/>
</dbReference>
<proteinExistence type="inferred from homology"/>
<dbReference type="GO" id="GO:0040029">
    <property type="term" value="P:epigenetic regulation of gene expression"/>
    <property type="evidence" value="ECO:0007669"/>
    <property type="project" value="UniProtKB-ARBA"/>
</dbReference>
<feature type="domain" description="C2H2-type" evidence="13">
    <location>
        <begin position="515"/>
        <end position="542"/>
    </location>
</feature>
<dbReference type="PROSITE" id="PS00028">
    <property type="entry name" value="ZINC_FINGER_C2H2_1"/>
    <property type="match status" value="12"/>
</dbReference>
<feature type="domain" description="C2H2-type" evidence="13">
    <location>
        <begin position="293"/>
        <end position="320"/>
    </location>
</feature>
<dbReference type="OrthoDB" id="6077919at2759"/>
<dbReference type="PROSITE" id="PS51915">
    <property type="entry name" value="ZAD"/>
    <property type="match status" value="1"/>
</dbReference>
<reference evidence="15" key="1">
    <citation type="submission" date="2021-12" db="EMBL/GenBank/DDBJ databases">
        <authorList>
            <person name="King R."/>
        </authorList>
    </citation>
    <scope>NUCLEOTIDE SEQUENCE</scope>
</reference>
<evidence type="ECO:0000256" key="4">
    <source>
        <dbReference type="ARBA" id="ARBA00022737"/>
    </source>
</evidence>
<feature type="domain" description="C2H2-type" evidence="13">
    <location>
        <begin position="543"/>
        <end position="570"/>
    </location>
</feature>
<evidence type="ECO:0000256" key="6">
    <source>
        <dbReference type="ARBA" id="ARBA00022833"/>
    </source>
</evidence>
<dbReference type="FunFam" id="3.30.160.60:FF:000446">
    <property type="entry name" value="Zinc finger protein"/>
    <property type="match status" value="1"/>
</dbReference>
<evidence type="ECO:0000256" key="3">
    <source>
        <dbReference type="ARBA" id="ARBA00022723"/>
    </source>
</evidence>
<dbReference type="FunFam" id="3.30.160.60:FF:000690">
    <property type="entry name" value="Zinc finger protein 354C"/>
    <property type="match status" value="1"/>
</dbReference>
<evidence type="ECO:0000313" key="15">
    <source>
        <dbReference type="EMBL" id="CAH0560206.1"/>
    </source>
</evidence>
<dbReference type="SUPFAM" id="SSF57716">
    <property type="entry name" value="Glucocorticoid receptor-like (DNA-binding domain)"/>
    <property type="match status" value="1"/>
</dbReference>
<protein>
    <submittedName>
        <fullName evidence="15">Uncharacterized protein</fullName>
    </submittedName>
</protein>
<evidence type="ECO:0000313" key="16">
    <source>
        <dbReference type="Proteomes" id="UP001154078"/>
    </source>
</evidence>
<dbReference type="InterPro" id="IPR012934">
    <property type="entry name" value="Znf_AD"/>
</dbReference>
<dbReference type="Gene3D" id="3.30.160.60">
    <property type="entry name" value="Classic Zinc Finger"/>
    <property type="match status" value="12"/>
</dbReference>
<evidence type="ECO:0000256" key="10">
    <source>
        <dbReference type="ARBA" id="ARBA00023242"/>
    </source>
</evidence>
<keyword evidence="9" id="KW-0804">Transcription</keyword>
<dbReference type="SMART" id="SM00355">
    <property type="entry name" value="ZnF_C2H2"/>
    <property type="match status" value="12"/>
</dbReference>
<dbReference type="PANTHER" id="PTHR23235:SF120">
    <property type="entry name" value="KRUPPEL-LIKE FACTOR 15"/>
    <property type="match status" value="1"/>
</dbReference>
<dbReference type="EMBL" id="OV121138">
    <property type="protein sequence ID" value="CAH0560206.1"/>
    <property type="molecule type" value="Genomic_DNA"/>
</dbReference>
<keyword evidence="4" id="KW-0677">Repeat</keyword>
<keyword evidence="5 11" id="KW-0863">Zinc-finger</keyword>
<feature type="domain" description="ZAD" evidence="14">
    <location>
        <begin position="24"/>
        <end position="99"/>
    </location>
</feature>
<evidence type="ECO:0000256" key="12">
    <source>
        <dbReference type="PROSITE-ProRule" id="PRU01263"/>
    </source>
</evidence>
<sequence length="627" mass="72198">MTSEINFRTSPTVLSMENVINVADCCRACLRNDCPLTPTNAQDSDSIKFCDKLFACVQEIIWQKDNISTLLCTNCIDRLRISYDFRIVCLNSDQTLQRFLANPHEDKRILTTPTKFDFTIPTTTHETINGIIEDPQNTEYIHLKHFLDNEEELNKPDELGDVNSRSTTPENTTTEYLATSNQQIQHIQTEQIHHHVEIQTQQIQNAPVLIETLKSTNVILQSDVKNYVGQNVQISQIDNQIAHQLQPIQIQVQETVQQPAPTVVVPRQVIKRTTGIQCRPLTPDPVAPQTKQFKCNVCGKDYRKNANLRIHMRTHTGEKPFECKYCEKRFYHSSHLREHIRRHTGEKPFMCAVCNKRFTIKGELTMHMKSHTGEKPYACTCCERRCLTAADLKVHMRTHTGEKPFGCDTCGKKFASTYILNSHIKTHTGERPYSCTVCEKTFTQSSHLNVHMRKHTGEKVSCKQCDAKFTHSSQLTVHMREHTGKQPYKCTMCDKVCNYASELQTHLMKHTGEKFTCVTCDKKFTTAAYLQEHTRTHTGENLSTCTICDRQFTRHQYLEKHMRTHTGEKPYVCFICGKKFTQSSSLTVHIRIHTGEKPYACTLCDRKFTTSSDLSMHSKKHKKYIDL</sequence>
<evidence type="ECO:0000259" key="14">
    <source>
        <dbReference type="PROSITE" id="PS51915"/>
    </source>
</evidence>
<feature type="domain" description="C2H2-type" evidence="13">
    <location>
        <begin position="571"/>
        <end position="598"/>
    </location>
</feature>
<keyword evidence="10" id="KW-0539">Nucleus</keyword>
<keyword evidence="6 12" id="KW-0862">Zinc</keyword>